<name>A0A1F7RZY5_9BACT</name>
<proteinExistence type="predicted"/>
<organism evidence="1 2">
    <name type="scientific">Candidatus Schekmanbacteria bacterium RBG_13_48_7</name>
    <dbReference type="NCBI Taxonomy" id="1817878"/>
    <lineage>
        <taxon>Bacteria</taxon>
        <taxon>Candidatus Schekmaniibacteriota</taxon>
    </lineage>
</organism>
<dbReference type="Proteomes" id="UP000179266">
    <property type="component" value="Unassembled WGS sequence"/>
</dbReference>
<comment type="caution">
    <text evidence="1">The sequence shown here is derived from an EMBL/GenBank/DDBJ whole genome shotgun (WGS) entry which is preliminary data.</text>
</comment>
<accession>A0A1F7RZY5</accession>
<evidence type="ECO:0000313" key="1">
    <source>
        <dbReference type="EMBL" id="OGL46554.1"/>
    </source>
</evidence>
<dbReference type="AlphaFoldDB" id="A0A1F7RZY5"/>
<sequence length="277" mass="32249">MITRTANILKLDNIEAEKFLKAVEESNCSKSPKVLLPDRKLNDVLIEFTKTIDSPETVSNQKSQKYQLYLIIEDELLCKTKDRYFVLVADVSEEDNLRNLAFQIRDVLMKLKINSFFRIDPQHGLVMGSTKNTITPFFSDPTSRICIVNYLVPDINHHGVATYEYVDRNYRREYIKVFKKVNGCLPKRLPKIFEKSLYVFRKRKESVILKHTDLQTIIKHLLENNYKDICLHILYENLSQYELDNLALDTVAASFLFQGQGRFFITLDDLLNNPASA</sequence>
<gene>
    <name evidence="1" type="ORF">A2161_22315</name>
</gene>
<dbReference type="EMBL" id="MGDD01000123">
    <property type="protein sequence ID" value="OGL46554.1"/>
    <property type="molecule type" value="Genomic_DNA"/>
</dbReference>
<evidence type="ECO:0000313" key="2">
    <source>
        <dbReference type="Proteomes" id="UP000179266"/>
    </source>
</evidence>
<reference evidence="1 2" key="1">
    <citation type="journal article" date="2016" name="Nat. Commun.">
        <title>Thousands of microbial genomes shed light on interconnected biogeochemical processes in an aquifer system.</title>
        <authorList>
            <person name="Anantharaman K."/>
            <person name="Brown C.T."/>
            <person name="Hug L.A."/>
            <person name="Sharon I."/>
            <person name="Castelle C.J."/>
            <person name="Probst A.J."/>
            <person name="Thomas B.C."/>
            <person name="Singh A."/>
            <person name="Wilkins M.J."/>
            <person name="Karaoz U."/>
            <person name="Brodie E.L."/>
            <person name="Williams K.H."/>
            <person name="Hubbard S.S."/>
            <person name="Banfield J.F."/>
        </authorList>
    </citation>
    <scope>NUCLEOTIDE SEQUENCE [LARGE SCALE GENOMIC DNA]</scope>
</reference>
<protein>
    <submittedName>
        <fullName evidence="1">Uncharacterized protein</fullName>
    </submittedName>
</protein>